<protein>
    <recommendedName>
        <fullName evidence="1">F-box domain-containing protein</fullName>
    </recommendedName>
</protein>
<evidence type="ECO:0000313" key="2">
    <source>
        <dbReference type="EMBL" id="KAK8059231.1"/>
    </source>
</evidence>
<keyword evidence="3" id="KW-1185">Reference proteome</keyword>
<dbReference type="EMBL" id="JAQQWM010000006">
    <property type="protein sequence ID" value="KAK8059231.1"/>
    <property type="molecule type" value="Genomic_DNA"/>
</dbReference>
<accession>A0ABR1UJY7</accession>
<gene>
    <name evidence="2" type="ORF">PG996_009161</name>
</gene>
<dbReference type="Pfam" id="PF12937">
    <property type="entry name" value="F-box-like"/>
    <property type="match status" value="1"/>
</dbReference>
<sequence length="79" mass="9119">MRRKCAKVRKSDRKKLPLNIRGRQPVPLDPTKHCLAQFPGELLLLILEPPPVEDLLRVALVSSRLYVHARDVQSYDLLH</sequence>
<evidence type="ECO:0000259" key="1">
    <source>
        <dbReference type="Pfam" id="PF12937"/>
    </source>
</evidence>
<organism evidence="2 3">
    <name type="scientific">Apiospora saccharicola</name>
    <dbReference type="NCBI Taxonomy" id="335842"/>
    <lineage>
        <taxon>Eukaryota</taxon>
        <taxon>Fungi</taxon>
        <taxon>Dikarya</taxon>
        <taxon>Ascomycota</taxon>
        <taxon>Pezizomycotina</taxon>
        <taxon>Sordariomycetes</taxon>
        <taxon>Xylariomycetidae</taxon>
        <taxon>Amphisphaeriales</taxon>
        <taxon>Apiosporaceae</taxon>
        <taxon>Apiospora</taxon>
    </lineage>
</organism>
<dbReference type="Proteomes" id="UP001446871">
    <property type="component" value="Unassembled WGS sequence"/>
</dbReference>
<dbReference type="InterPro" id="IPR036047">
    <property type="entry name" value="F-box-like_dom_sf"/>
</dbReference>
<name>A0ABR1UJY7_9PEZI</name>
<reference evidence="2 3" key="1">
    <citation type="submission" date="2023-01" db="EMBL/GenBank/DDBJ databases">
        <title>Analysis of 21 Apiospora genomes using comparative genomics revels a genus with tremendous synthesis potential of carbohydrate active enzymes and secondary metabolites.</title>
        <authorList>
            <person name="Sorensen T."/>
        </authorList>
    </citation>
    <scope>NUCLEOTIDE SEQUENCE [LARGE SCALE GENOMIC DNA]</scope>
    <source>
        <strain evidence="2 3">CBS 83171</strain>
    </source>
</reference>
<dbReference type="SUPFAM" id="SSF81383">
    <property type="entry name" value="F-box domain"/>
    <property type="match status" value="1"/>
</dbReference>
<comment type="caution">
    <text evidence="2">The sequence shown here is derived from an EMBL/GenBank/DDBJ whole genome shotgun (WGS) entry which is preliminary data.</text>
</comment>
<dbReference type="InterPro" id="IPR001810">
    <property type="entry name" value="F-box_dom"/>
</dbReference>
<feature type="domain" description="F-box" evidence="1">
    <location>
        <begin position="39"/>
        <end position="71"/>
    </location>
</feature>
<evidence type="ECO:0000313" key="3">
    <source>
        <dbReference type="Proteomes" id="UP001446871"/>
    </source>
</evidence>
<proteinExistence type="predicted"/>